<name>E4U1C5_SULKY</name>
<evidence type="ECO:0000256" key="4">
    <source>
        <dbReference type="ARBA" id="ARBA00023136"/>
    </source>
</evidence>
<accession>E4U1C5</accession>
<evidence type="ECO:0000313" key="7">
    <source>
        <dbReference type="EMBL" id="ADR34462.1"/>
    </source>
</evidence>
<organism evidence="7 8">
    <name type="scientific">Sulfuricurvum kujiense (strain ATCC BAA-921 / DSM 16994 / JCM 11577 / YK-1)</name>
    <dbReference type="NCBI Taxonomy" id="709032"/>
    <lineage>
        <taxon>Bacteria</taxon>
        <taxon>Pseudomonadati</taxon>
        <taxon>Campylobacterota</taxon>
        <taxon>Epsilonproteobacteria</taxon>
        <taxon>Campylobacterales</taxon>
        <taxon>Sulfurimonadaceae</taxon>
        <taxon>Sulfuricurvum</taxon>
    </lineage>
</organism>
<evidence type="ECO:0000256" key="2">
    <source>
        <dbReference type="ARBA" id="ARBA00005722"/>
    </source>
</evidence>
<dbReference type="InterPro" id="IPR010583">
    <property type="entry name" value="MipA"/>
</dbReference>
<comment type="similarity">
    <text evidence="2">Belongs to the MipA/OmpV family.</text>
</comment>
<gene>
    <name evidence="7" type="ordered locus">Sulku_1802</name>
</gene>
<dbReference type="eggNOG" id="COG3713">
    <property type="taxonomic scope" value="Bacteria"/>
</dbReference>
<dbReference type="STRING" id="709032.Sulku_1802"/>
<keyword evidence="8" id="KW-1185">Reference proteome</keyword>
<reference evidence="7 8" key="1">
    <citation type="journal article" date="2012" name="Stand. Genomic Sci.">
        <title>Complete genome sequence of the sulfur compounds oxidizing chemolithoautotroph Sulfuricurvum kujiense type strain (YK-1(T)).</title>
        <authorList>
            <person name="Han C."/>
            <person name="Kotsyurbenko O."/>
            <person name="Chertkov O."/>
            <person name="Held B."/>
            <person name="Lapidus A."/>
            <person name="Nolan M."/>
            <person name="Lucas S."/>
            <person name="Hammon N."/>
            <person name="Deshpande S."/>
            <person name="Cheng J.F."/>
            <person name="Tapia R."/>
            <person name="Goodwin L.A."/>
            <person name="Pitluck S."/>
            <person name="Liolios K."/>
            <person name="Pagani I."/>
            <person name="Ivanova N."/>
            <person name="Mavromatis K."/>
            <person name="Mikhailova N."/>
            <person name="Pati A."/>
            <person name="Chen A."/>
            <person name="Palaniappan K."/>
            <person name="Land M."/>
            <person name="Hauser L."/>
            <person name="Chang Y.J."/>
            <person name="Jeffries C.D."/>
            <person name="Brambilla E.M."/>
            <person name="Rohde M."/>
            <person name="Spring S."/>
            <person name="Sikorski J."/>
            <person name="Goker M."/>
            <person name="Woyke T."/>
            <person name="Bristow J."/>
            <person name="Eisen J.A."/>
            <person name="Markowitz V."/>
            <person name="Hugenholtz P."/>
            <person name="Kyrpides N.C."/>
            <person name="Klenk H.P."/>
            <person name="Detter J.C."/>
        </authorList>
    </citation>
    <scope>NUCLEOTIDE SEQUENCE [LARGE SCALE GENOMIC DNA]</scope>
    <source>
        <strain evidence="8">ATCC BAA-921 / DSM 16994 / JCM 11577 / YK-1</strain>
    </source>
</reference>
<keyword evidence="5" id="KW-0998">Cell outer membrane</keyword>
<feature type="chain" id="PRO_5003190322" evidence="6">
    <location>
        <begin position="18"/>
        <end position="241"/>
    </location>
</feature>
<dbReference type="GO" id="GO:0009279">
    <property type="term" value="C:cell outer membrane"/>
    <property type="evidence" value="ECO:0007669"/>
    <property type="project" value="UniProtKB-SubCell"/>
</dbReference>
<evidence type="ECO:0000313" key="8">
    <source>
        <dbReference type="Proteomes" id="UP000008721"/>
    </source>
</evidence>
<proteinExistence type="inferred from homology"/>
<evidence type="ECO:0000256" key="5">
    <source>
        <dbReference type="ARBA" id="ARBA00023237"/>
    </source>
</evidence>
<keyword evidence="3 6" id="KW-0732">Signal</keyword>
<dbReference type="PANTHER" id="PTHR38776:SF1">
    <property type="entry name" value="MLTA-INTERACTING PROTEIN-RELATED"/>
    <property type="match status" value="1"/>
</dbReference>
<sequence length="241" mass="27536">MKKIVLVSLAAVVCVFAQDYTKVGLGIAYMQQPYKETKSKVLAIPYLEVKYNGFYLRGIEAGYEQKIDDYFSVGAFTKGRLDGYKSSDSDYLNGMQERKYAVDVGAKVTFEKDKIGKISAFVLNDISGTYYGYELGIEYSRRYTYEKSILIPFISLKKESKKLTDYYYGIKKSEETLQRPEYSTNGAINTEIGIRHIYTISKDMELISVASYTKLDESIYNSPIVKDKEILKAFIACSYKF</sequence>
<evidence type="ECO:0000256" key="6">
    <source>
        <dbReference type="SAM" id="SignalP"/>
    </source>
</evidence>
<evidence type="ECO:0000256" key="1">
    <source>
        <dbReference type="ARBA" id="ARBA00004442"/>
    </source>
</evidence>
<dbReference type="OrthoDB" id="8562138at2"/>
<dbReference type="PANTHER" id="PTHR38776">
    <property type="entry name" value="MLTA-INTERACTING PROTEIN-RELATED"/>
    <property type="match status" value="1"/>
</dbReference>
<dbReference type="Proteomes" id="UP000008721">
    <property type="component" value="Chromosome"/>
</dbReference>
<dbReference type="RefSeq" id="WP_013460659.1">
    <property type="nucleotide sequence ID" value="NC_014762.1"/>
</dbReference>
<keyword evidence="4" id="KW-0472">Membrane</keyword>
<protein>
    <submittedName>
        <fullName evidence="7">MltA-interacting MipA family protein</fullName>
    </submittedName>
</protein>
<dbReference type="EMBL" id="CP002355">
    <property type="protein sequence ID" value="ADR34462.1"/>
    <property type="molecule type" value="Genomic_DNA"/>
</dbReference>
<dbReference type="Pfam" id="PF06629">
    <property type="entry name" value="MipA"/>
    <property type="match status" value="1"/>
</dbReference>
<evidence type="ECO:0000256" key="3">
    <source>
        <dbReference type="ARBA" id="ARBA00022729"/>
    </source>
</evidence>
<dbReference type="AlphaFoldDB" id="E4U1C5"/>
<comment type="subcellular location">
    <subcellularLocation>
        <location evidence="1">Cell outer membrane</location>
    </subcellularLocation>
</comment>
<dbReference type="HOGENOM" id="CLU_063465_1_1_7"/>
<dbReference type="KEGG" id="sku:Sulku_1802"/>
<feature type="signal peptide" evidence="6">
    <location>
        <begin position="1"/>
        <end position="17"/>
    </location>
</feature>